<name>A0AAN6LP35_9PLEO</name>
<protein>
    <submittedName>
        <fullName evidence="2">Uncharacterized protein</fullName>
    </submittedName>
</protein>
<gene>
    <name evidence="2" type="ORF">GRF29_185g937299</name>
</gene>
<evidence type="ECO:0000256" key="1">
    <source>
        <dbReference type="SAM" id="Phobius"/>
    </source>
</evidence>
<comment type="caution">
    <text evidence="2">The sequence shown here is derived from an EMBL/GenBank/DDBJ whole genome shotgun (WGS) entry which is preliminary data.</text>
</comment>
<keyword evidence="1" id="KW-1133">Transmembrane helix</keyword>
<feature type="transmembrane region" description="Helical" evidence="1">
    <location>
        <begin position="114"/>
        <end position="135"/>
    </location>
</feature>
<dbReference type="EMBL" id="WVTA01000016">
    <property type="protein sequence ID" value="KAK3201432.1"/>
    <property type="molecule type" value="Genomic_DNA"/>
</dbReference>
<reference evidence="2 3" key="1">
    <citation type="submission" date="2021-02" db="EMBL/GenBank/DDBJ databases">
        <title>Genome assembly of Pseudopithomyces chartarum.</title>
        <authorList>
            <person name="Jauregui R."/>
            <person name="Singh J."/>
            <person name="Voisey C."/>
        </authorList>
    </citation>
    <scope>NUCLEOTIDE SEQUENCE [LARGE SCALE GENOMIC DNA]</scope>
    <source>
        <strain evidence="2 3">AGR01</strain>
    </source>
</reference>
<proteinExistence type="predicted"/>
<evidence type="ECO:0000313" key="2">
    <source>
        <dbReference type="EMBL" id="KAK3201432.1"/>
    </source>
</evidence>
<keyword evidence="3" id="KW-1185">Reference proteome</keyword>
<feature type="transmembrane region" description="Helical" evidence="1">
    <location>
        <begin position="481"/>
        <end position="504"/>
    </location>
</feature>
<keyword evidence="1" id="KW-0812">Transmembrane</keyword>
<accession>A0AAN6LP35</accession>
<dbReference type="AlphaFoldDB" id="A0AAN6LP35"/>
<dbReference type="Proteomes" id="UP001280581">
    <property type="component" value="Unassembled WGS sequence"/>
</dbReference>
<keyword evidence="1" id="KW-0472">Membrane</keyword>
<evidence type="ECO:0000313" key="3">
    <source>
        <dbReference type="Proteomes" id="UP001280581"/>
    </source>
</evidence>
<feature type="transmembrane region" description="Helical" evidence="1">
    <location>
        <begin position="46"/>
        <end position="68"/>
    </location>
</feature>
<sequence>MSITGEVDANAYVLNRVFHFPTDHGSALAVSVSAADASSILSVYSILVNTAVGQIWAIIIIIGVYATLRQPPESRSHNAVVASVGILNAKRPLDVSTISFTYLWKLKRKSPWMVLLWLFVSVLALIASAGVPALIGRRMVLGHGAPVRPEHIYLPDSRGTDDHIKLNTFYIPSALRAAGTVQMNTGRLAGPNVQIEKSNVIRDLGNGEFINRYNYHYQVTAKDLGLQCYSDLTLYVDGTCIVEYGWNSDTSQPNKYMVWKNKNITFDANNGKFQSPGPMAYFRPENPGSFDSWNYLNTSFAILISSVGRSSVSEGKDPMYLTEPSEVDLLGNQRYKVRDGRPALSCWQVDTWQYLSQNHSVTKLSDSNSSLVNFPRALQYILTQSLSIPMIINIGQRLGSSALYSSTRSAVGRTFDAGGASVLADLTYLVFASYIATKNTLADTALNSGQNASTIGVPNLVEKKDLNDVAIFVLYSNDISALSLTVLISVPIVVVLLFIIAYFVTTHGWFPWHVVQGYQATILYSLLDESAFAAESALSEQPGSLESVDKRIWKRKSIAWMKGPRIYGRHTSVVTGTDGKPTLALVGGVDIPLHTEGSVNSADTAQE</sequence>
<organism evidence="2 3">
    <name type="scientific">Pseudopithomyces chartarum</name>
    <dbReference type="NCBI Taxonomy" id="1892770"/>
    <lineage>
        <taxon>Eukaryota</taxon>
        <taxon>Fungi</taxon>
        <taxon>Dikarya</taxon>
        <taxon>Ascomycota</taxon>
        <taxon>Pezizomycotina</taxon>
        <taxon>Dothideomycetes</taxon>
        <taxon>Pleosporomycetidae</taxon>
        <taxon>Pleosporales</taxon>
        <taxon>Massarineae</taxon>
        <taxon>Didymosphaeriaceae</taxon>
        <taxon>Pseudopithomyces</taxon>
    </lineage>
</organism>